<dbReference type="InterPro" id="IPR007138">
    <property type="entry name" value="ABM_dom"/>
</dbReference>
<evidence type="ECO:0000313" key="2">
    <source>
        <dbReference type="EMBL" id="KKN41700.1"/>
    </source>
</evidence>
<feature type="domain" description="ABM" evidence="1">
    <location>
        <begin position="1"/>
        <end position="64"/>
    </location>
</feature>
<dbReference type="Gene3D" id="3.30.70.100">
    <property type="match status" value="1"/>
</dbReference>
<evidence type="ECO:0000259" key="1">
    <source>
        <dbReference type="Pfam" id="PF03992"/>
    </source>
</evidence>
<dbReference type="InterPro" id="IPR011008">
    <property type="entry name" value="Dimeric_a/b-barrel"/>
</dbReference>
<proteinExistence type="predicted"/>
<comment type="caution">
    <text evidence="2">The sequence shown here is derived from an EMBL/GenBank/DDBJ whole genome shotgun (WGS) entry which is preliminary data.</text>
</comment>
<name>A0A0F9QCI6_9ZZZZ</name>
<gene>
    <name evidence="2" type="ORF">LCGC14_0720730</name>
</gene>
<organism evidence="2">
    <name type="scientific">marine sediment metagenome</name>
    <dbReference type="NCBI Taxonomy" id="412755"/>
    <lineage>
        <taxon>unclassified sequences</taxon>
        <taxon>metagenomes</taxon>
        <taxon>ecological metagenomes</taxon>
    </lineage>
</organism>
<dbReference type="EMBL" id="LAZR01001631">
    <property type="protein sequence ID" value="KKN41700.1"/>
    <property type="molecule type" value="Genomic_DNA"/>
</dbReference>
<accession>A0A0F9QCI6</accession>
<dbReference type="Pfam" id="PF03992">
    <property type="entry name" value="ABM"/>
    <property type="match status" value="1"/>
</dbReference>
<dbReference type="SUPFAM" id="SSF54909">
    <property type="entry name" value="Dimeric alpha+beta barrel"/>
    <property type="match status" value="1"/>
</dbReference>
<reference evidence="2" key="1">
    <citation type="journal article" date="2015" name="Nature">
        <title>Complex archaea that bridge the gap between prokaryotes and eukaryotes.</title>
        <authorList>
            <person name="Spang A."/>
            <person name="Saw J.H."/>
            <person name="Jorgensen S.L."/>
            <person name="Zaremba-Niedzwiedzka K."/>
            <person name="Martijn J."/>
            <person name="Lind A.E."/>
            <person name="van Eijk R."/>
            <person name="Schleper C."/>
            <person name="Guy L."/>
            <person name="Ettema T.J."/>
        </authorList>
    </citation>
    <scope>NUCLEOTIDE SEQUENCE</scope>
</reference>
<protein>
    <recommendedName>
        <fullName evidence="1">ABM domain-containing protein</fullName>
    </recommendedName>
</protein>
<dbReference type="AlphaFoldDB" id="A0A0F9QCI6"/>
<sequence length="102" mass="11928">MIRVIYRWKVKEDDIANFQEVWSRTTNHIHETVAGALGSFVLRSPEDPTEILTVAKWDSVENWKTFWVADNPSEMKGMREIAQRISVTVYDEVDDFTRSHAE</sequence>